<gene>
    <name evidence="2" type="ORF">BDD30_1854</name>
</gene>
<keyword evidence="3" id="KW-1185">Reference proteome</keyword>
<accession>A0ABX9SNZ0</accession>
<feature type="transmembrane region" description="Helical" evidence="1">
    <location>
        <begin position="133"/>
        <end position="161"/>
    </location>
</feature>
<keyword evidence="1" id="KW-0812">Transmembrane</keyword>
<evidence type="ECO:0008006" key="4">
    <source>
        <dbReference type="Google" id="ProtNLM"/>
    </source>
</evidence>
<organism evidence="2 3">
    <name type="scientific">Photorhabdus asymbiotica</name>
    <dbReference type="NCBI Taxonomy" id="291112"/>
    <lineage>
        <taxon>Bacteria</taxon>
        <taxon>Pseudomonadati</taxon>
        <taxon>Pseudomonadota</taxon>
        <taxon>Gammaproteobacteria</taxon>
        <taxon>Enterobacterales</taxon>
        <taxon>Morganellaceae</taxon>
        <taxon>Photorhabdus</taxon>
    </lineage>
</organism>
<dbReference type="Proteomes" id="UP000280955">
    <property type="component" value="Unassembled WGS sequence"/>
</dbReference>
<comment type="caution">
    <text evidence="2">The sequence shown here is derived from an EMBL/GenBank/DDBJ whole genome shotgun (WGS) entry which is preliminary data.</text>
</comment>
<reference evidence="2 3" key="1">
    <citation type="submission" date="2018-10" db="EMBL/GenBank/DDBJ databases">
        <title>Genomic Encyclopedia of Archaeal and Bacterial Type Strains, Phase II (KMG-II): from individual species to whole genera.</title>
        <authorList>
            <person name="Goeker M."/>
        </authorList>
    </citation>
    <scope>NUCLEOTIDE SEQUENCE [LARGE SCALE GENOMIC DNA]</scope>
    <source>
        <strain evidence="2 3">DSM 15149</strain>
    </source>
</reference>
<dbReference type="RefSeq" id="WP_015835904.1">
    <property type="nucleotide sequence ID" value="NC_012962.1"/>
</dbReference>
<evidence type="ECO:0000256" key="1">
    <source>
        <dbReference type="SAM" id="Phobius"/>
    </source>
</evidence>
<evidence type="ECO:0000313" key="3">
    <source>
        <dbReference type="Proteomes" id="UP000280955"/>
    </source>
</evidence>
<dbReference type="EMBL" id="RBLJ01000002">
    <property type="protein sequence ID" value="RKS59767.1"/>
    <property type="molecule type" value="Genomic_DNA"/>
</dbReference>
<protein>
    <recommendedName>
        <fullName evidence="4">Inner membrane protein</fullName>
    </recommendedName>
</protein>
<feature type="transmembrane region" description="Helical" evidence="1">
    <location>
        <begin position="7"/>
        <end position="26"/>
    </location>
</feature>
<feature type="transmembrane region" description="Helical" evidence="1">
    <location>
        <begin position="46"/>
        <end position="68"/>
    </location>
</feature>
<evidence type="ECO:0000313" key="2">
    <source>
        <dbReference type="EMBL" id="RKS59767.1"/>
    </source>
</evidence>
<feature type="transmembrane region" description="Helical" evidence="1">
    <location>
        <begin position="80"/>
        <end position="100"/>
    </location>
</feature>
<proteinExistence type="predicted"/>
<keyword evidence="1" id="KW-1133">Transmembrane helix</keyword>
<sequence>MQQIYKIAWIGLAINLLTYFVLLVGTKILAASYSDLSYSEQRFIDLLSIFNVMILIFIFLEVVNLLVIIKMPRYAKISSFILSMFFPFGAVYFIGCLLSIQRVALSPFSEYQDDNPVPNSAVYFVRDRYRKRAYILGGITLVMLIKGVASIGIMMTAMHYVSYRKKKDRYFFAETEGGFLLTPTAFSKTIFLPYRCIRGVEEREGNIRVSVNLNKKINIVFSKKFIDREDVIKVTALFSQAALNNPNDNIITF</sequence>
<keyword evidence="1" id="KW-0472">Membrane</keyword>
<name>A0ABX9SNZ0_9GAMM</name>